<dbReference type="PANTHER" id="PTHR33993:SF14">
    <property type="entry name" value="GB|AAF24581.1"/>
    <property type="match status" value="1"/>
</dbReference>
<feature type="signal peptide" evidence="1">
    <location>
        <begin position="1"/>
        <end position="24"/>
    </location>
</feature>
<gene>
    <name evidence="3" type="ORF">FV139_10055</name>
</gene>
<dbReference type="SUPFAM" id="SSF54593">
    <property type="entry name" value="Glyoxalase/Bleomycin resistance protein/Dihydroxybiphenyl dioxygenase"/>
    <property type="match status" value="2"/>
</dbReference>
<reference evidence="3 4" key="1">
    <citation type="submission" date="2019-08" db="EMBL/GenBank/DDBJ databases">
        <title>Parahaliea maris sp. nov., isolated from the surface seawater.</title>
        <authorList>
            <person name="Liu Y."/>
        </authorList>
    </citation>
    <scope>NUCLEOTIDE SEQUENCE [LARGE SCALE GENOMIC DNA]</scope>
    <source>
        <strain evidence="3 4">HSLHS9</strain>
    </source>
</reference>
<dbReference type="EMBL" id="VRZA01000003">
    <property type="protein sequence ID" value="TXS93957.1"/>
    <property type="molecule type" value="Genomic_DNA"/>
</dbReference>
<dbReference type="InterPro" id="IPR004360">
    <property type="entry name" value="Glyas_Fos-R_dOase_dom"/>
</dbReference>
<dbReference type="AlphaFoldDB" id="A0A5C9A2W1"/>
<dbReference type="PROSITE" id="PS51257">
    <property type="entry name" value="PROKAR_LIPOPROTEIN"/>
    <property type="match status" value="1"/>
</dbReference>
<dbReference type="InterPro" id="IPR029068">
    <property type="entry name" value="Glyas_Bleomycin-R_OHBP_Dase"/>
</dbReference>
<organism evidence="3 4">
    <name type="scientific">Parahaliea maris</name>
    <dbReference type="NCBI Taxonomy" id="2716870"/>
    <lineage>
        <taxon>Bacteria</taxon>
        <taxon>Pseudomonadati</taxon>
        <taxon>Pseudomonadota</taxon>
        <taxon>Gammaproteobacteria</taxon>
        <taxon>Cellvibrionales</taxon>
        <taxon>Halieaceae</taxon>
        <taxon>Parahaliea</taxon>
    </lineage>
</organism>
<accession>A0A5C9A2W1</accession>
<dbReference type="InterPro" id="IPR052164">
    <property type="entry name" value="Anthracycline_SecMetBiosynth"/>
</dbReference>
<dbReference type="Gene3D" id="3.10.180.10">
    <property type="entry name" value="2,3-Dihydroxybiphenyl 1,2-Dioxygenase, domain 1"/>
    <property type="match status" value="2"/>
</dbReference>
<comment type="caution">
    <text evidence="3">The sequence shown here is derived from an EMBL/GenBank/DDBJ whole genome shotgun (WGS) entry which is preliminary data.</text>
</comment>
<dbReference type="PROSITE" id="PS51819">
    <property type="entry name" value="VOC"/>
    <property type="match status" value="1"/>
</dbReference>
<evidence type="ECO:0000313" key="4">
    <source>
        <dbReference type="Proteomes" id="UP000321039"/>
    </source>
</evidence>
<keyword evidence="1" id="KW-0732">Signal</keyword>
<feature type="domain" description="VOC" evidence="2">
    <location>
        <begin position="178"/>
        <end position="298"/>
    </location>
</feature>
<dbReference type="CDD" id="cd07247">
    <property type="entry name" value="SgaA_N_like"/>
    <property type="match status" value="2"/>
</dbReference>
<sequence>MSKSGRWRVFASAGALGVALLAGCATTQFSLPGVSGDPSGRHLAGKVIWHDLLSETPAQTEAFYSGLFGWEFEDLPLGVANYTLIRHRGRLIGGMVDQNQLPTRDDISQWVVVISVADIDAAVTAVDGAGGKVLTPPTSLGDRGHIAVVTDAEGAAFALLETRDGDPADGSHPAATGDFLWDELWAADAPGAGAFYQRALGYQLEQRELGSAEAPVTYGVLNGSGRPRAGLRTNPADDIKPTWVSYLRVADAAELDRVLAKVEGLGGRILVPATDRPAGGRVALIAGPSGAGIALQTWDDSELVSANGGAL</sequence>
<evidence type="ECO:0000259" key="2">
    <source>
        <dbReference type="PROSITE" id="PS51819"/>
    </source>
</evidence>
<protein>
    <submittedName>
        <fullName evidence="3">VOC family protein</fullName>
    </submittedName>
</protein>
<dbReference type="Proteomes" id="UP000321039">
    <property type="component" value="Unassembled WGS sequence"/>
</dbReference>
<proteinExistence type="predicted"/>
<feature type="chain" id="PRO_5022913463" evidence="1">
    <location>
        <begin position="25"/>
        <end position="311"/>
    </location>
</feature>
<dbReference type="InterPro" id="IPR037523">
    <property type="entry name" value="VOC_core"/>
</dbReference>
<dbReference type="RefSeq" id="WP_148068299.1">
    <property type="nucleotide sequence ID" value="NZ_VRZA01000003.1"/>
</dbReference>
<name>A0A5C9A2W1_9GAMM</name>
<keyword evidence="4" id="KW-1185">Reference proteome</keyword>
<evidence type="ECO:0000313" key="3">
    <source>
        <dbReference type="EMBL" id="TXS93957.1"/>
    </source>
</evidence>
<dbReference type="Pfam" id="PF00903">
    <property type="entry name" value="Glyoxalase"/>
    <property type="match status" value="2"/>
</dbReference>
<evidence type="ECO:0000256" key="1">
    <source>
        <dbReference type="SAM" id="SignalP"/>
    </source>
</evidence>
<dbReference type="PANTHER" id="PTHR33993">
    <property type="entry name" value="GLYOXALASE-RELATED"/>
    <property type="match status" value="1"/>
</dbReference>